<dbReference type="AlphaFoldDB" id="A0A427U5I7"/>
<dbReference type="OrthoDB" id="6402279at2"/>
<evidence type="ECO:0000313" key="1">
    <source>
        <dbReference type="EMBL" id="RSD31929.1"/>
    </source>
</evidence>
<dbReference type="Proteomes" id="UP000269041">
    <property type="component" value="Unassembled WGS sequence"/>
</dbReference>
<organism evidence="1 2">
    <name type="scientific">Vibrio pectenicida</name>
    <dbReference type="NCBI Taxonomy" id="62763"/>
    <lineage>
        <taxon>Bacteria</taxon>
        <taxon>Pseudomonadati</taxon>
        <taxon>Pseudomonadota</taxon>
        <taxon>Gammaproteobacteria</taxon>
        <taxon>Vibrionales</taxon>
        <taxon>Vibrionaceae</taxon>
        <taxon>Vibrio</taxon>
    </lineage>
</organism>
<accession>A0A427U5I7</accession>
<dbReference type="RefSeq" id="WP_125320347.1">
    <property type="nucleotide sequence ID" value="NZ_AP024889.1"/>
</dbReference>
<reference evidence="1 2" key="1">
    <citation type="submission" date="2018-12" db="EMBL/GenBank/DDBJ databases">
        <title>Genomic taxonomy of the Vibrionaceae family.</title>
        <authorList>
            <person name="Gomez-Gil B."/>
            <person name="Enciso-Ibarra K."/>
        </authorList>
    </citation>
    <scope>NUCLEOTIDE SEQUENCE [LARGE SCALE GENOMIC DNA]</scope>
    <source>
        <strain evidence="1 2">CAIM 594</strain>
    </source>
</reference>
<sequence length="326" mass="37809">MQMHKSYGKQTFNEDNCFLCGESLGPNHTAEHVYPKWLQKKYNLWNQKIELLNGSLMPYRKLIIPCCEQCNNQHLSKIENEIKKGVNGGYKKAIQVPKQFWYLWTGKIFYGILRKELSLLINRSNPKDGTIITERVLESFSNLHLFMQGFRGRHEFSGDAPYSVLICNLHEFGGSFDFRDNLFLFTLLIRMGEIGIIISFDDGGLIRDTYGRYVEEVQGSKLHPIQFYELYAKVSYQTKLLKLPVTYCTTSHVDGHFVATTETVNSSTPMDDWDQEEFSQLLRANVSSWLSCNARVEFVPPDKVSTWMFDSYGEPLLLSRDEWAEE</sequence>
<keyword evidence="2" id="KW-1185">Reference proteome</keyword>
<proteinExistence type="predicted"/>
<evidence type="ECO:0000313" key="2">
    <source>
        <dbReference type="Proteomes" id="UP000269041"/>
    </source>
</evidence>
<evidence type="ECO:0008006" key="3">
    <source>
        <dbReference type="Google" id="ProtNLM"/>
    </source>
</evidence>
<comment type="caution">
    <text evidence="1">The sequence shown here is derived from an EMBL/GenBank/DDBJ whole genome shotgun (WGS) entry which is preliminary data.</text>
</comment>
<protein>
    <recommendedName>
        <fullName evidence="3">HNH endonuclease</fullName>
    </recommendedName>
</protein>
<name>A0A427U5I7_9VIBR</name>
<gene>
    <name evidence="1" type="ORF">EJA03_06060</name>
</gene>
<dbReference type="EMBL" id="RSFA01000019">
    <property type="protein sequence ID" value="RSD31929.1"/>
    <property type="molecule type" value="Genomic_DNA"/>
</dbReference>